<organism evidence="1 2">
    <name type="scientific">Bacillus oleivorans</name>
    <dbReference type="NCBI Taxonomy" id="1448271"/>
    <lineage>
        <taxon>Bacteria</taxon>
        <taxon>Bacillati</taxon>
        <taxon>Bacillota</taxon>
        <taxon>Bacilli</taxon>
        <taxon>Bacillales</taxon>
        <taxon>Bacillaceae</taxon>
        <taxon>Bacillus</taxon>
    </lineage>
</organism>
<dbReference type="Gene3D" id="6.10.140.1110">
    <property type="match status" value="1"/>
</dbReference>
<dbReference type="Proteomes" id="UP000219546">
    <property type="component" value="Unassembled WGS sequence"/>
</dbReference>
<proteinExistence type="predicted"/>
<accession>A0A285D1A2</accession>
<reference evidence="1 2" key="1">
    <citation type="submission" date="2017-08" db="EMBL/GenBank/DDBJ databases">
        <authorList>
            <person name="de Groot N.N."/>
        </authorList>
    </citation>
    <scope>NUCLEOTIDE SEQUENCE [LARGE SCALE GENOMIC DNA]</scope>
    <source>
        <strain evidence="1 2">JC228</strain>
    </source>
</reference>
<dbReference type="OrthoDB" id="2375961at2"/>
<sequence>MKIIKKIAVKQVLTEESKRVISHKLQFEGSQLRKECEQLLFEMKKAERSTKGKFNALRTSFLKEIERREAKLKSIEFQLEQLEIVPLGTEIKESEVEAILEIKEGDHWDKIAKEIIVENGIVKEIRRG</sequence>
<keyword evidence="2" id="KW-1185">Reference proteome</keyword>
<dbReference type="Pfam" id="PF11068">
    <property type="entry name" value="YlqD"/>
    <property type="match status" value="1"/>
</dbReference>
<dbReference type="RefSeq" id="WP_097159564.1">
    <property type="nucleotide sequence ID" value="NZ_JBEPMQ010000007.1"/>
</dbReference>
<dbReference type="InterPro" id="IPR021297">
    <property type="entry name" value="YlqD"/>
</dbReference>
<gene>
    <name evidence="1" type="ORF">SAMN05877753_107141</name>
</gene>
<name>A0A285D1A2_9BACI</name>
<evidence type="ECO:0000313" key="1">
    <source>
        <dbReference type="EMBL" id="SNX73591.1"/>
    </source>
</evidence>
<dbReference type="AlphaFoldDB" id="A0A285D1A2"/>
<protein>
    <submittedName>
        <fullName evidence="1">YlqD protein</fullName>
    </submittedName>
</protein>
<dbReference type="EMBL" id="OAOP01000007">
    <property type="protein sequence ID" value="SNX73591.1"/>
    <property type="molecule type" value="Genomic_DNA"/>
</dbReference>
<evidence type="ECO:0000313" key="2">
    <source>
        <dbReference type="Proteomes" id="UP000219546"/>
    </source>
</evidence>